<name>A0ABV9Z839_9HYPH</name>
<evidence type="ECO:0000313" key="2">
    <source>
        <dbReference type="EMBL" id="MFC5069685.1"/>
    </source>
</evidence>
<proteinExistence type="predicted"/>
<dbReference type="Proteomes" id="UP001595796">
    <property type="component" value="Unassembled WGS sequence"/>
</dbReference>
<feature type="domain" description="Transglutaminase-like" evidence="1">
    <location>
        <begin position="159"/>
        <end position="223"/>
    </location>
</feature>
<dbReference type="SMART" id="SM00460">
    <property type="entry name" value="TGc"/>
    <property type="match status" value="1"/>
</dbReference>
<reference evidence="3" key="1">
    <citation type="journal article" date="2019" name="Int. J. Syst. Evol. Microbiol.">
        <title>The Global Catalogue of Microorganisms (GCM) 10K type strain sequencing project: providing services to taxonomists for standard genome sequencing and annotation.</title>
        <authorList>
            <consortium name="The Broad Institute Genomics Platform"/>
            <consortium name="The Broad Institute Genome Sequencing Center for Infectious Disease"/>
            <person name="Wu L."/>
            <person name="Ma J."/>
        </authorList>
    </citation>
    <scope>NUCLEOTIDE SEQUENCE [LARGE SCALE GENOMIC DNA]</scope>
    <source>
        <strain evidence="3">CGMCC 1.16444</strain>
    </source>
</reference>
<protein>
    <submittedName>
        <fullName evidence="2">Transglutaminase domain-containing protein</fullName>
    </submittedName>
</protein>
<dbReference type="Pfam" id="PF01841">
    <property type="entry name" value="Transglut_core"/>
    <property type="match status" value="1"/>
</dbReference>
<dbReference type="SUPFAM" id="SSF54001">
    <property type="entry name" value="Cysteine proteinases"/>
    <property type="match status" value="1"/>
</dbReference>
<dbReference type="RefSeq" id="WP_114956295.1">
    <property type="nucleotide sequence ID" value="NZ_JBHSJF010000008.1"/>
</dbReference>
<organism evidence="2 3">
    <name type="scientific">Flaviflagellibacter deserti</name>
    <dbReference type="NCBI Taxonomy" id="2267266"/>
    <lineage>
        <taxon>Bacteria</taxon>
        <taxon>Pseudomonadati</taxon>
        <taxon>Pseudomonadota</taxon>
        <taxon>Alphaproteobacteria</taxon>
        <taxon>Hyphomicrobiales</taxon>
        <taxon>Flaviflagellibacter</taxon>
    </lineage>
</organism>
<dbReference type="Gene3D" id="3.10.620.30">
    <property type="match status" value="1"/>
</dbReference>
<dbReference type="EMBL" id="JBHSJF010000008">
    <property type="protein sequence ID" value="MFC5069685.1"/>
    <property type="molecule type" value="Genomic_DNA"/>
</dbReference>
<gene>
    <name evidence="2" type="ORF">ACFPFW_16850</name>
</gene>
<dbReference type="InterPro" id="IPR002931">
    <property type="entry name" value="Transglutaminase-like"/>
</dbReference>
<dbReference type="InterPro" id="IPR038765">
    <property type="entry name" value="Papain-like_cys_pep_sf"/>
</dbReference>
<dbReference type="PANTHER" id="PTHR33490">
    <property type="entry name" value="BLR5614 PROTEIN-RELATED"/>
    <property type="match status" value="1"/>
</dbReference>
<dbReference type="InterPro" id="IPR013589">
    <property type="entry name" value="Bac_transglu_N"/>
</dbReference>
<evidence type="ECO:0000313" key="3">
    <source>
        <dbReference type="Proteomes" id="UP001595796"/>
    </source>
</evidence>
<accession>A0ABV9Z839</accession>
<dbReference type="Pfam" id="PF08379">
    <property type="entry name" value="Bact_transglu_N"/>
    <property type="match status" value="1"/>
</dbReference>
<comment type="caution">
    <text evidence="2">The sequence shown here is derived from an EMBL/GenBank/DDBJ whole genome shotgun (WGS) entry which is preliminary data.</text>
</comment>
<dbReference type="PANTHER" id="PTHR33490:SF6">
    <property type="entry name" value="SLL1049 PROTEIN"/>
    <property type="match status" value="1"/>
</dbReference>
<keyword evidence="3" id="KW-1185">Reference proteome</keyword>
<sequence length="272" mass="29591">MRIRIAHDTVYRYGAPIKSAIQLLRLTPRNHHGQFVADWQIHLQTEARMTRRDDWFGNITHSLTIDGPLTEIHVRVEGAVETDDQAGVVRGTVERFPPALFLRPTNLSAADPAIVDFAQATAAGSENPLNRMHALMHAIHDLVTFDTGATVVTTTGAEAFAAGHGVCQDLAHIFIGAARAVGIPARYVSGYLYKPGDAQQDASHAWAEAYIKDLGWVSFDPANAICATEGYVRVAVGLDYLDAAPIRGSFYGGSTESMDVRLRIDDARQAQA</sequence>
<evidence type="ECO:0000259" key="1">
    <source>
        <dbReference type="SMART" id="SM00460"/>
    </source>
</evidence>